<evidence type="ECO:0000313" key="3">
    <source>
        <dbReference type="EMBL" id="KAG2857900.1"/>
    </source>
</evidence>
<evidence type="ECO:0000313" key="5">
    <source>
        <dbReference type="EMBL" id="KAG2942961.1"/>
    </source>
</evidence>
<organism evidence="8 9">
    <name type="scientific">Phytophthora cactorum</name>
    <dbReference type="NCBI Taxonomy" id="29920"/>
    <lineage>
        <taxon>Eukaryota</taxon>
        <taxon>Sar</taxon>
        <taxon>Stramenopiles</taxon>
        <taxon>Oomycota</taxon>
        <taxon>Peronosporomycetes</taxon>
        <taxon>Peronosporales</taxon>
        <taxon>Peronosporaceae</taxon>
        <taxon>Phytophthora</taxon>
    </lineage>
</organism>
<dbReference type="VEuPathDB" id="FungiDB:PC110_g3666"/>
<evidence type="ECO:0000256" key="1">
    <source>
        <dbReference type="SAM" id="Coils"/>
    </source>
</evidence>
<protein>
    <submittedName>
        <fullName evidence="8">Uncharacterized protein</fullName>
    </submittedName>
</protein>
<evidence type="ECO:0000313" key="7">
    <source>
        <dbReference type="EMBL" id="KAG3223197.1"/>
    </source>
</evidence>
<dbReference type="Proteomes" id="UP000251314">
    <property type="component" value="Unassembled WGS sequence"/>
</dbReference>
<sequence>MPNVTTWTETEINAVVDTWSEVEAQYPFLRNERGKSNLHAKMYALYSQRITFPRTSNAVQNCKQHIREFVLFVAKYDTERQKDGGRLWFDLSVRERDQRRGLVPRRPRGLATSLSKKAFAKLLQMERVQRWLGGNTVAKDEEQQEETQGVQFNTSFTSPVQPDPDIKPSFRPRAGSFGVLNVGDFFPLPESTAEQEDELEEKSHVPVQDRSDTSTCSLYSEDEDSLQSTPESLTMPSTTKAEEDTKKSTTDLGLRPTLKHRDCKLLLEKMMEFQDKTKRRAVAKLRAEIESEIQRNSEMLMSIISDQFEDPESSEDVAVLTTVLNKQKQQVQDRFEQLEVERARDEAANRALLSQR</sequence>
<dbReference type="EMBL" id="RCMI01000211">
    <property type="protein sequence ID" value="KAG2925423.1"/>
    <property type="molecule type" value="Genomic_DNA"/>
</dbReference>
<dbReference type="Proteomes" id="UP000736787">
    <property type="component" value="Unassembled WGS sequence"/>
</dbReference>
<evidence type="ECO:0000313" key="8">
    <source>
        <dbReference type="EMBL" id="RAW40097.1"/>
    </source>
</evidence>
<comment type="caution">
    <text evidence="8">The sequence shown here is derived from an EMBL/GenBank/DDBJ whole genome shotgun (WGS) entry which is preliminary data.</text>
</comment>
<feature type="compositionally biased region" description="Basic and acidic residues" evidence="2">
    <location>
        <begin position="240"/>
        <end position="249"/>
    </location>
</feature>
<dbReference type="Proteomes" id="UP000760860">
    <property type="component" value="Unassembled WGS sequence"/>
</dbReference>
<reference evidence="3" key="2">
    <citation type="submission" date="2018-10" db="EMBL/GenBank/DDBJ databases">
        <title>Effector identification in a new, highly contiguous assembly of the strawberry crown rot pathogen Phytophthora cactorum.</title>
        <authorList>
            <person name="Armitage A.D."/>
            <person name="Nellist C.F."/>
            <person name="Bates H."/>
            <person name="Vickerstaff R.J."/>
            <person name="Harrison R.J."/>
        </authorList>
    </citation>
    <scope>NUCLEOTIDE SEQUENCE</scope>
    <source>
        <strain evidence="3">15-7</strain>
        <strain evidence="4">4032</strain>
        <strain evidence="5">4040</strain>
        <strain evidence="6">P415</strain>
        <strain evidence="7">P421</strain>
    </source>
</reference>
<gene>
    <name evidence="8" type="ORF">PC110_g3666</name>
    <name evidence="3" type="ORF">PC113_g10291</name>
    <name evidence="4" type="ORF">PC115_g8256</name>
    <name evidence="5" type="ORF">PC117_g9598</name>
    <name evidence="6" type="ORF">PC118_g8424</name>
    <name evidence="7" type="ORF">PC129_g6116</name>
</gene>
<proteinExistence type="predicted"/>
<feature type="region of interest" description="Disordered" evidence="2">
    <location>
        <begin position="135"/>
        <end position="173"/>
    </location>
</feature>
<dbReference type="EMBL" id="MJFZ01000053">
    <property type="protein sequence ID" value="RAW40097.1"/>
    <property type="molecule type" value="Genomic_DNA"/>
</dbReference>
<evidence type="ECO:0000313" key="4">
    <source>
        <dbReference type="EMBL" id="KAG2925423.1"/>
    </source>
</evidence>
<dbReference type="EMBL" id="RCMG01000272">
    <property type="protein sequence ID" value="KAG2857900.1"/>
    <property type="molecule type" value="Genomic_DNA"/>
</dbReference>
<feature type="region of interest" description="Disordered" evidence="2">
    <location>
        <begin position="191"/>
        <end position="254"/>
    </location>
</feature>
<feature type="compositionally biased region" description="Basic and acidic residues" evidence="2">
    <location>
        <begin position="201"/>
        <end position="212"/>
    </location>
</feature>
<accession>A0A329ST78</accession>
<feature type="compositionally biased region" description="Polar residues" evidence="2">
    <location>
        <begin position="146"/>
        <end position="160"/>
    </location>
</feature>
<dbReference type="EMBL" id="RCMK01000222">
    <property type="protein sequence ID" value="KAG2942961.1"/>
    <property type="molecule type" value="Genomic_DNA"/>
</dbReference>
<keyword evidence="1" id="KW-0175">Coiled coil</keyword>
<evidence type="ECO:0000313" key="9">
    <source>
        <dbReference type="Proteomes" id="UP000251314"/>
    </source>
</evidence>
<feature type="compositionally biased region" description="Polar residues" evidence="2">
    <location>
        <begin position="226"/>
        <end position="239"/>
    </location>
</feature>
<reference evidence="8 9" key="1">
    <citation type="submission" date="2018-01" db="EMBL/GenBank/DDBJ databases">
        <title>Draft genome of the strawberry crown rot pathogen Phytophthora cactorum.</title>
        <authorList>
            <person name="Armitage A.D."/>
            <person name="Lysoe E."/>
            <person name="Nellist C.F."/>
            <person name="Harrison R.J."/>
            <person name="Brurberg M.B."/>
        </authorList>
    </citation>
    <scope>NUCLEOTIDE SEQUENCE [LARGE SCALE GENOMIC DNA]</scope>
    <source>
        <strain evidence="8 9">10300</strain>
    </source>
</reference>
<evidence type="ECO:0000313" key="6">
    <source>
        <dbReference type="EMBL" id="KAG2985235.1"/>
    </source>
</evidence>
<dbReference type="EMBL" id="RCML01000216">
    <property type="protein sequence ID" value="KAG2985235.1"/>
    <property type="molecule type" value="Genomic_DNA"/>
</dbReference>
<dbReference type="EMBL" id="RCMV01000153">
    <property type="protein sequence ID" value="KAG3223197.1"/>
    <property type="molecule type" value="Genomic_DNA"/>
</dbReference>
<dbReference type="Proteomes" id="UP000735874">
    <property type="component" value="Unassembled WGS sequence"/>
</dbReference>
<dbReference type="AlphaFoldDB" id="A0A329ST78"/>
<dbReference type="Proteomes" id="UP000774804">
    <property type="component" value="Unassembled WGS sequence"/>
</dbReference>
<keyword evidence="9" id="KW-1185">Reference proteome</keyword>
<dbReference type="OrthoDB" id="113985at2759"/>
<name>A0A329ST78_9STRA</name>
<feature type="coiled-coil region" evidence="1">
    <location>
        <begin position="321"/>
        <end position="348"/>
    </location>
</feature>
<evidence type="ECO:0000256" key="2">
    <source>
        <dbReference type="SAM" id="MobiDB-lite"/>
    </source>
</evidence>
<dbReference type="Proteomes" id="UP000697107">
    <property type="component" value="Unassembled WGS sequence"/>
</dbReference>